<keyword evidence="3" id="KW-1185">Reference proteome</keyword>
<proteinExistence type="predicted"/>
<dbReference type="OrthoDB" id="8455641at2"/>
<dbReference type="RefSeq" id="WP_069442975.1">
    <property type="nucleotide sequence ID" value="NZ_LPWF01000038.1"/>
</dbReference>
<comment type="caution">
    <text evidence="2">The sequence shown here is derived from an EMBL/GenBank/DDBJ whole genome shotgun (WGS) entry which is preliminary data.</text>
</comment>
<dbReference type="AlphaFoldDB" id="A0A1E3VJI0"/>
<feature type="compositionally biased region" description="Basic and acidic residues" evidence="1">
    <location>
        <begin position="21"/>
        <end position="31"/>
    </location>
</feature>
<dbReference type="Proteomes" id="UP000094472">
    <property type="component" value="Unassembled WGS sequence"/>
</dbReference>
<organism evidence="2 3">
    <name type="scientific">Methyloceanibacter superfactus</name>
    <dbReference type="NCBI Taxonomy" id="1774969"/>
    <lineage>
        <taxon>Bacteria</taxon>
        <taxon>Pseudomonadati</taxon>
        <taxon>Pseudomonadota</taxon>
        <taxon>Alphaproteobacteria</taxon>
        <taxon>Hyphomicrobiales</taxon>
        <taxon>Hyphomicrobiaceae</taxon>
        <taxon>Methyloceanibacter</taxon>
    </lineage>
</organism>
<gene>
    <name evidence="2" type="ORF">AUC69_04370</name>
</gene>
<sequence>MPSPKSLPRRRVTTTEDEQSEHDFTTGHGFDTGHEVLLSRRYPPRKAAPGPYKVVAQLPARNGQFQYRIKSGCEPFFRIMAESELERV</sequence>
<accession>A0A1E3VJI0</accession>
<dbReference type="EMBL" id="LPWF01000038">
    <property type="protein sequence ID" value="ODR93441.1"/>
    <property type="molecule type" value="Genomic_DNA"/>
</dbReference>
<name>A0A1E3VJI0_9HYPH</name>
<feature type="region of interest" description="Disordered" evidence="1">
    <location>
        <begin position="1"/>
        <end position="31"/>
    </location>
</feature>
<evidence type="ECO:0000313" key="2">
    <source>
        <dbReference type="EMBL" id="ODR93441.1"/>
    </source>
</evidence>
<reference evidence="2 3" key="1">
    <citation type="journal article" date="2016" name="Environ. Microbiol.">
        <title>New Methyloceanibacter diversity from North Sea sediments includes methanotroph containing solely the soluble methane monooxygenase.</title>
        <authorList>
            <person name="Vekeman B."/>
            <person name="Kerckhof F.M."/>
            <person name="Cremers G."/>
            <person name="de Vos P."/>
            <person name="Vandamme P."/>
            <person name="Boon N."/>
            <person name="Op den Camp H.J."/>
            <person name="Heylen K."/>
        </authorList>
    </citation>
    <scope>NUCLEOTIDE SEQUENCE [LARGE SCALE GENOMIC DNA]</scope>
    <source>
        <strain evidence="2 3">R-67175</strain>
    </source>
</reference>
<evidence type="ECO:0000256" key="1">
    <source>
        <dbReference type="SAM" id="MobiDB-lite"/>
    </source>
</evidence>
<protein>
    <submittedName>
        <fullName evidence="2">Uncharacterized protein</fullName>
    </submittedName>
</protein>
<evidence type="ECO:0000313" key="3">
    <source>
        <dbReference type="Proteomes" id="UP000094472"/>
    </source>
</evidence>